<dbReference type="KEGG" id="aym:YM304_07410"/>
<feature type="region of interest" description="Disordered" evidence="1">
    <location>
        <begin position="153"/>
        <end position="229"/>
    </location>
</feature>
<evidence type="ECO:0000313" key="2">
    <source>
        <dbReference type="EMBL" id="BAN01055.1"/>
    </source>
</evidence>
<proteinExistence type="predicted"/>
<feature type="compositionally biased region" description="Acidic residues" evidence="1">
    <location>
        <begin position="180"/>
        <end position="197"/>
    </location>
</feature>
<keyword evidence="3" id="KW-1185">Reference proteome</keyword>
<feature type="compositionally biased region" description="Pro residues" evidence="1">
    <location>
        <begin position="43"/>
        <end position="54"/>
    </location>
</feature>
<feature type="compositionally biased region" description="Low complexity" evidence="1">
    <location>
        <begin position="279"/>
        <end position="294"/>
    </location>
</feature>
<dbReference type="AlphaFoldDB" id="A0A6C7E7A4"/>
<organism evidence="2 3">
    <name type="scientific">Ilumatobacter coccineus (strain NBRC 103263 / KCTC 29153 / YM16-304)</name>
    <dbReference type="NCBI Taxonomy" id="1313172"/>
    <lineage>
        <taxon>Bacteria</taxon>
        <taxon>Bacillati</taxon>
        <taxon>Actinomycetota</taxon>
        <taxon>Acidimicrobiia</taxon>
        <taxon>Acidimicrobiales</taxon>
        <taxon>Ilumatobacteraceae</taxon>
        <taxon>Ilumatobacter</taxon>
    </lineage>
</organism>
<dbReference type="Proteomes" id="UP000011863">
    <property type="component" value="Chromosome"/>
</dbReference>
<dbReference type="EMBL" id="AP012057">
    <property type="protein sequence ID" value="BAN01055.1"/>
    <property type="molecule type" value="Genomic_DNA"/>
</dbReference>
<feature type="region of interest" description="Disordered" evidence="1">
    <location>
        <begin position="37"/>
        <end position="74"/>
    </location>
</feature>
<protein>
    <submittedName>
        <fullName evidence="2">Uncharacterized protein</fullName>
    </submittedName>
</protein>
<accession>A0A6C7E7A4</accession>
<feature type="region of interest" description="Disordered" evidence="1">
    <location>
        <begin position="259"/>
        <end position="294"/>
    </location>
</feature>
<feature type="compositionally biased region" description="Gly residues" evidence="1">
    <location>
        <begin position="60"/>
        <end position="74"/>
    </location>
</feature>
<dbReference type="RefSeq" id="WP_015440303.1">
    <property type="nucleotide sequence ID" value="NC_020520.1"/>
</dbReference>
<name>A0A6C7E7A4_ILUCY</name>
<sequence>MRSDEELRPVMARIRAAVDERTAGVVVSPPPFETILARAQGQPPTPPTAAPLPLPAVASGPGGTAAGTGAGGTGAAGAAVGASTLPAASFVPVPSLGGARVVRNRIDAPAPETSASVPSGTGGRRRGSLAVKLLVPVVAVAAAAVFFLVRGGQEDSTDAQPATDGVRDAVQPDVDTTAEAPDDGDPAEQDDEAEAPDDGGPAEQDDEAGADADRDALGDPGDEPAGDDVVAASDDAANDVQPGVESADDPVVVDAEPAVEPVVEEPSSSEPSAEEPVGEDAPAPTAEEQPAPNTEAALDERLQRRAEMFITSLVDVDAAAYETFFGPQCDREQAGRIVDDFDRYAEMWAGFRPRITSFISGPDSGTTSLVYFIEEAGGDLGASLPWEFIDDEWYPDTCDVNATVFGRGG</sequence>
<evidence type="ECO:0000313" key="3">
    <source>
        <dbReference type="Proteomes" id="UP000011863"/>
    </source>
</evidence>
<gene>
    <name evidence="2" type="ORF">YM304_07410</name>
</gene>
<reference evidence="2 3" key="1">
    <citation type="journal article" date="2013" name="Int. J. Syst. Evol. Microbiol.">
        <title>Ilumatobacter nonamiense sp. nov. and Ilumatobacter coccineum sp. nov., isolated from seashore sand.</title>
        <authorList>
            <person name="Matsumoto A."/>
            <person name="Kasai H."/>
            <person name="Matsuo Y."/>
            <person name="Shizuri Y."/>
            <person name="Ichikawa N."/>
            <person name="Fujita N."/>
            <person name="Omura S."/>
            <person name="Takahashi Y."/>
        </authorList>
    </citation>
    <scope>NUCLEOTIDE SEQUENCE [LARGE SCALE GENOMIC DNA]</scope>
    <source>
        <strain evidence="3">NBRC 103263 / KCTC 29153 / YM16-304</strain>
    </source>
</reference>
<evidence type="ECO:0000256" key="1">
    <source>
        <dbReference type="SAM" id="MobiDB-lite"/>
    </source>
</evidence>
<feature type="compositionally biased region" description="Low complexity" evidence="1">
    <location>
        <begin position="259"/>
        <end position="271"/>
    </location>
</feature>